<accession>A0A8X6U5B3</accession>
<gene>
    <name evidence="1" type="ORF">NPIL_75841</name>
</gene>
<evidence type="ECO:0000313" key="2">
    <source>
        <dbReference type="Proteomes" id="UP000887013"/>
    </source>
</evidence>
<dbReference type="Proteomes" id="UP000887013">
    <property type="component" value="Unassembled WGS sequence"/>
</dbReference>
<reference evidence="1" key="1">
    <citation type="submission" date="2020-08" db="EMBL/GenBank/DDBJ databases">
        <title>Multicomponent nature underlies the extraordinary mechanical properties of spider dragline silk.</title>
        <authorList>
            <person name="Kono N."/>
            <person name="Nakamura H."/>
            <person name="Mori M."/>
            <person name="Yoshida Y."/>
            <person name="Ohtoshi R."/>
            <person name="Malay A.D."/>
            <person name="Moran D.A.P."/>
            <person name="Tomita M."/>
            <person name="Numata K."/>
            <person name="Arakawa K."/>
        </authorList>
    </citation>
    <scope>NUCLEOTIDE SEQUENCE</scope>
</reference>
<name>A0A8X6U5B3_NEPPI</name>
<proteinExistence type="predicted"/>
<dbReference type="EMBL" id="BMAW01071804">
    <property type="protein sequence ID" value="GFT79785.1"/>
    <property type="molecule type" value="Genomic_DNA"/>
</dbReference>
<sequence>MFETAAAPREPSSEHLKRFTSLYSQRASCLIWASTPRRIIASSKRFRKSTPTRDRKPPRFEMAEALLRQSLRSQPTVCRKVRSKAAEVRRAEPSENDLLMQARRLLINPPSNHKSKIVEVWEAEALGEPRSSKF</sequence>
<protein>
    <submittedName>
        <fullName evidence="1">Uncharacterized protein</fullName>
    </submittedName>
</protein>
<evidence type="ECO:0000313" key="1">
    <source>
        <dbReference type="EMBL" id="GFT79785.1"/>
    </source>
</evidence>
<keyword evidence="2" id="KW-1185">Reference proteome</keyword>
<comment type="caution">
    <text evidence="1">The sequence shown here is derived from an EMBL/GenBank/DDBJ whole genome shotgun (WGS) entry which is preliminary data.</text>
</comment>
<organism evidence="1 2">
    <name type="scientific">Nephila pilipes</name>
    <name type="common">Giant wood spider</name>
    <name type="synonym">Nephila maculata</name>
    <dbReference type="NCBI Taxonomy" id="299642"/>
    <lineage>
        <taxon>Eukaryota</taxon>
        <taxon>Metazoa</taxon>
        <taxon>Ecdysozoa</taxon>
        <taxon>Arthropoda</taxon>
        <taxon>Chelicerata</taxon>
        <taxon>Arachnida</taxon>
        <taxon>Araneae</taxon>
        <taxon>Araneomorphae</taxon>
        <taxon>Entelegynae</taxon>
        <taxon>Araneoidea</taxon>
        <taxon>Nephilidae</taxon>
        <taxon>Nephila</taxon>
    </lineage>
</organism>
<dbReference type="AlphaFoldDB" id="A0A8X6U5B3"/>